<comment type="subcellular location">
    <subcellularLocation>
        <location evidence="1 8">Cell membrane</location>
        <topology evidence="1 8">Multi-pass membrane protein</topology>
    </subcellularLocation>
</comment>
<evidence type="ECO:0000256" key="8">
    <source>
        <dbReference type="RuleBase" id="RU363041"/>
    </source>
</evidence>
<comment type="caution">
    <text evidence="9">The sequence shown here is derived from an EMBL/GenBank/DDBJ whole genome shotgun (WGS) entry which is preliminary data.</text>
</comment>
<feature type="transmembrane region" description="Helical" evidence="8">
    <location>
        <begin position="9"/>
        <end position="36"/>
    </location>
</feature>
<keyword evidence="6 8" id="KW-1133">Transmembrane helix</keyword>
<evidence type="ECO:0000256" key="1">
    <source>
        <dbReference type="ARBA" id="ARBA00004651"/>
    </source>
</evidence>
<protein>
    <recommendedName>
        <fullName evidence="8">Probable membrane transporter protein</fullName>
    </recommendedName>
</protein>
<evidence type="ECO:0000256" key="7">
    <source>
        <dbReference type="ARBA" id="ARBA00023136"/>
    </source>
</evidence>
<feature type="transmembrane region" description="Helical" evidence="8">
    <location>
        <begin position="71"/>
        <end position="90"/>
    </location>
</feature>
<feature type="transmembrane region" description="Helical" evidence="8">
    <location>
        <begin position="42"/>
        <end position="59"/>
    </location>
</feature>
<keyword evidence="7 8" id="KW-0472">Membrane</keyword>
<reference evidence="9 10" key="1">
    <citation type="submission" date="2019-03" db="EMBL/GenBank/DDBJ databases">
        <title>Genomic Encyclopedia of Type Strains, Phase IV (KMG-IV): sequencing the most valuable type-strain genomes for metagenomic binning, comparative biology and taxonomic classification.</title>
        <authorList>
            <person name="Goeker M."/>
        </authorList>
    </citation>
    <scope>NUCLEOTIDE SEQUENCE [LARGE SCALE GENOMIC DNA]</scope>
    <source>
        <strain evidence="9 10">LX-B</strain>
    </source>
</reference>
<keyword evidence="5 8" id="KW-0812">Transmembrane</keyword>
<dbReference type="Pfam" id="PF01925">
    <property type="entry name" value="TauE"/>
    <property type="match status" value="1"/>
</dbReference>
<evidence type="ECO:0000313" key="10">
    <source>
        <dbReference type="Proteomes" id="UP000295008"/>
    </source>
</evidence>
<feature type="transmembrane region" description="Helical" evidence="8">
    <location>
        <begin position="165"/>
        <end position="183"/>
    </location>
</feature>
<evidence type="ECO:0000256" key="4">
    <source>
        <dbReference type="ARBA" id="ARBA00022475"/>
    </source>
</evidence>
<sequence length="242" mass="26132">MTPLLWESLIIFLAGLIQGITGFGFALIAVPLLAFFIPLKTVVPLVVILSLVTNLFIFWETRKQVRLGEIRIITIFGLVGIPFGIVALQLLDSNLLKATVGMLITLTALAMFFGFKVKLRHRTLSSGMAGFLSGFFNGSISMSGPPIVLFLANEDSSKGEFRANLTAYAVITNIVTIGSFLFSRVIDPDVFGHSFPMLPGLLAGMGLGMVAARRINERIFRSIVLGLLVITGIVTVSATLRA</sequence>
<feature type="transmembrane region" description="Helical" evidence="8">
    <location>
        <begin position="127"/>
        <end position="153"/>
    </location>
</feature>
<gene>
    <name evidence="9" type="ORF">EDC14_100888</name>
</gene>
<keyword evidence="4 8" id="KW-1003">Cell membrane</keyword>
<dbReference type="OrthoDB" id="7843147at2"/>
<dbReference type="InterPro" id="IPR052017">
    <property type="entry name" value="TSUP"/>
</dbReference>
<comment type="similarity">
    <text evidence="2 8">Belongs to the 4-toluene sulfonate uptake permease (TSUP) (TC 2.A.102) family.</text>
</comment>
<dbReference type="AlphaFoldDB" id="A0A4R1RW88"/>
<organism evidence="9 10">
    <name type="scientific">Hydrogenispora ethanolica</name>
    <dbReference type="NCBI Taxonomy" id="1082276"/>
    <lineage>
        <taxon>Bacteria</taxon>
        <taxon>Bacillati</taxon>
        <taxon>Bacillota</taxon>
        <taxon>Hydrogenispora</taxon>
    </lineage>
</organism>
<dbReference type="RefSeq" id="WP_132013905.1">
    <property type="nucleotide sequence ID" value="NZ_SLUN01000008.1"/>
</dbReference>
<dbReference type="PANTHER" id="PTHR30269:SF37">
    <property type="entry name" value="MEMBRANE TRANSPORTER PROTEIN"/>
    <property type="match status" value="1"/>
</dbReference>
<evidence type="ECO:0000313" key="9">
    <source>
        <dbReference type="EMBL" id="TCL70941.1"/>
    </source>
</evidence>
<evidence type="ECO:0000256" key="5">
    <source>
        <dbReference type="ARBA" id="ARBA00022692"/>
    </source>
</evidence>
<dbReference type="InterPro" id="IPR002781">
    <property type="entry name" value="TM_pro_TauE-like"/>
</dbReference>
<accession>A0A4R1RW88</accession>
<evidence type="ECO:0000256" key="3">
    <source>
        <dbReference type="ARBA" id="ARBA00022448"/>
    </source>
</evidence>
<dbReference type="GO" id="GO:0005886">
    <property type="term" value="C:plasma membrane"/>
    <property type="evidence" value="ECO:0007669"/>
    <property type="project" value="UniProtKB-SubCell"/>
</dbReference>
<feature type="transmembrane region" description="Helical" evidence="8">
    <location>
        <begin position="195"/>
        <end position="213"/>
    </location>
</feature>
<feature type="transmembrane region" description="Helical" evidence="8">
    <location>
        <begin position="96"/>
        <end position="115"/>
    </location>
</feature>
<dbReference type="EMBL" id="SLUN01000008">
    <property type="protein sequence ID" value="TCL70941.1"/>
    <property type="molecule type" value="Genomic_DNA"/>
</dbReference>
<proteinExistence type="inferred from homology"/>
<dbReference type="Proteomes" id="UP000295008">
    <property type="component" value="Unassembled WGS sequence"/>
</dbReference>
<keyword evidence="3" id="KW-0813">Transport</keyword>
<keyword evidence="10" id="KW-1185">Reference proteome</keyword>
<name>A0A4R1RW88_HYDET</name>
<evidence type="ECO:0000256" key="2">
    <source>
        <dbReference type="ARBA" id="ARBA00009142"/>
    </source>
</evidence>
<evidence type="ECO:0000256" key="6">
    <source>
        <dbReference type="ARBA" id="ARBA00022989"/>
    </source>
</evidence>
<feature type="transmembrane region" description="Helical" evidence="8">
    <location>
        <begin position="219"/>
        <end position="240"/>
    </location>
</feature>
<dbReference type="PANTHER" id="PTHR30269">
    <property type="entry name" value="TRANSMEMBRANE PROTEIN YFCA"/>
    <property type="match status" value="1"/>
</dbReference>